<evidence type="ECO:0000256" key="5">
    <source>
        <dbReference type="ARBA" id="ARBA00023136"/>
    </source>
</evidence>
<dbReference type="GO" id="GO:0015171">
    <property type="term" value="F:amino acid transmembrane transporter activity"/>
    <property type="evidence" value="ECO:0007669"/>
    <property type="project" value="TreeGrafter"/>
</dbReference>
<feature type="transmembrane region" description="Helical" evidence="6">
    <location>
        <begin position="41"/>
        <end position="63"/>
    </location>
</feature>
<evidence type="ECO:0000256" key="6">
    <source>
        <dbReference type="SAM" id="Phobius"/>
    </source>
</evidence>
<comment type="subcellular location">
    <subcellularLocation>
        <location evidence="1">Membrane</location>
        <topology evidence="1">Multi-pass membrane protein</topology>
    </subcellularLocation>
</comment>
<dbReference type="KEGG" id="muc:MuYL_1329"/>
<dbReference type="EMBL" id="CP022743">
    <property type="protein sequence ID" value="ASU33227.1"/>
    <property type="molecule type" value="Genomic_DNA"/>
</dbReference>
<keyword evidence="2" id="KW-0813">Transport</keyword>
<feature type="transmembrane region" description="Helical" evidence="6">
    <location>
        <begin position="69"/>
        <end position="88"/>
    </location>
</feature>
<dbReference type="InterPro" id="IPR029485">
    <property type="entry name" value="CAT_C"/>
</dbReference>
<feature type="transmembrane region" description="Helical" evidence="6">
    <location>
        <begin position="419"/>
        <end position="438"/>
    </location>
</feature>
<dbReference type="Proteomes" id="UP000215002">
    <property type="component" value="Chromosome"/>
</dbReference>
<feature type="transmembrane region" description="Helical" evidence="6">
    <location>
        <begin position="490"/>
        <end position="523"/>
    </location>
</feature>
<dbReference type="Gene3D" id="1.20.1740.10">
    <property type="entry name" value="Amino acid/polyamine transporter I"/>
    <property type="match status" value="1"/>
</dbReference>
<protein>
    <submittedName>
        <fullName evidence="8">Amino acid permease YhdG, putative</fullName>
    </submittedName>
</protein>
<evidence type="ECO:0000313" key="8">
    <source>
        <dbReference type="EMBL" id="ASU33227.1"/>
    </source>
</evidence>
<dbReference type="PIRSF" id="PIRSF006060">
    <property type="entry name" value="AA_transporter"/>
    <property type="match status" value="1"/>
</dbReference>
<feature type="transmembrane region" description="Helical" evidence="6">
    <location>
        <begin position="298"/>
        <end position="322"/>
    </location>
</feature>
<feature type="transmembrane region" description="Helical" evidence="6">
    <location>
        <begin position="530"/>
        <end position="548"/>
    </location>
</feature>
<feature type="domain" description="Cationic amino acid transporter C-terminal" evidence="7">
    <location>
        <begin position="510"/>
        <end position="553"/>
    </location>
</feature>
<dbReference type="PANTHER" id="PTHR43243:SF4">
    <property type="entry name" value="CATIONIC AMINO ACID TRANSPORTER 4"/>
    <property type="match status" value="1"/>
</dbReference>
<evidence type="ECO:0000256" key="2">
    <source>
        <dbReference type="ARBA" id="ARBA00022448"/>
    </source>
</evidence>
<dbReference type="OrthoDB" id="9762947at2"/>
<dbReference type="Pfam" id="PF13906">
    <property type="entry name" value="AA_permease_C"/>
    <property type="match status" value="1"/>
</dbReference>
<organism evidence="8 9">
    <name type="scientific">Mucilaginibacter xinganensis</name>
    <dbReference type="NCBI Taxonomy" id="1234841"/>
    <lineage>
        <taxon>Bacteria</taxon>
        <taxon>Pseudomonadati</taxon>
        <taxon>Bacteroidota</taxon>
        <taxon>Sphingobacteriia</taxon>
        <taxon>Sphingobacteriales</taxon>
        <taxon>Sphingobacteriaceae</taxon>
        <taxon>Mucilaginibacter</taxon>
    </lineage>
</organism>
<name>A0A223NTP6_9SPHI</name>
<feature type="transmembrane region" description="Helical" evidence="6">
    <location>
        <begin position="197"/>
        <end position="217"/>
    </location>
</feature>
<evidence type="ECO:0000313" key="9">
    <source>
        <dbReference type="Proteomes" id="UP000215002"/>
    </source>
</evidence>
<evidence type="ECO:0000256" key="1">
    <source>
        <dbReference type="ARBA" id="ARBA00004141"/>
    </source>
</evidence>
<feature type="transmembrane region" description="Helical" evidence="6">
    <location>
        <begin position="342"/>
        <end position="365"/>
    </location>
</feature>
<gene>
    <name evidence="8" type="ORF">MuYL_1329</name>
</gene>
<accession>A0A223NTP6</accession>
<dbReference type="RefSeq" id="WP_094569717.1">
    <property type="nucleotide sequence ID" value="NZ_CP022743.1"/>
</dbReference>
<evidence type="ECO:0000259" key="7">
    <source>
        <dbReference type="Pfam" id="PF13906"/>
    </source>
</evidence>
<dbReference type="AlphaFoldDB" id="A0A223NTP6"/>
<keyword evidence="3 6" id="KW-0812">Transmembrane</keyword>
<feature type="transmembrane region" description="Helical" evidence="6">
    <location>
        <begin position="395"/>
        <end position="413"/>
    </location>
</feature>
<proteinExistence type="predicted"/>
<keyword evidence="4 6" id="KW-1133">Transmembrane helix</keyword>
<reference evidence="8 9" key="1">
    <citation type="submission" date="2017-08" db="EMBL/GenBank/DDBJ databases">
        <title>Complete genome sequence of Mucilaginibacter sp. strain BJC16-A31.</title>
        <authorList>
            <consortium name="Henan University of Science and Technology"/>
            <person name="You X."/>
        </authorList>
    </citation>
    <scope>NUCLEOTIDE SEQUENCE [LARGE SCALE GENOMIC DNA]</scope>
    <source>
        <strain evidence="8 9">BJC16-A31</strain>
    </source>
</reference>
<dbReference type="InterPro" id="IPR002293">
    <property type="entry name" value="AA/rel_permease1"/>
</dbReference>
<evidence type="ECO:0000256" key="4">
    <source>
        <dbReference type="ARBA" id="ARBA00022989"/>
    </source>
</evidence>
<feature type="transmembrane region" description="Helical" evidence="6">
    <location>
        <begin position="229"/>
        <end position="247"/>
    </location>
</feature>
<dbReference type="PANTHER" id="PTHR43243">
    <property type="entry name" value="INNER MEMBRANE TRANSPORTER YGJI-RELATED"/>
    <property type="match status" value="1"/>
</dbReference>
<evidence type="ECO:0000256" key="3">
    <source>
        <dbReference type="ARBA" id="ARBA00022692"/>
    </source>
</evidence>
<sequence length="561" mass="61582">MSKSIFRKKNIHKILADVASGFSDAEHSGSHLKKELNVKDLTLMGIAAVVGAGIFSTIGLASFNGGPGVTILFVLTAITCGFSALCYAEFASRIPVAGSAYTYAYASFGELIAWIIGWDLLMEYAIGNIAVAISWSTYFVNLMEGFHIHIPEYLTMDYFTAFKAHQAIQNHTAEITDTIKQGALAWSRAPGFGGVKLIANVPALLIVVIITYLVYIGIRETKKATNAMVFLKIAIVIVVIAVGFFYVTPANWHPFMPNGFGGVMKGVSGVFFAYIGFDAISTTAEECQNPQRDLPRGMIYSLIICTVLYILIALVLTGMVSYKELAVGDPLAYVFTKLHLNALSGIISFSAVIATASVLLIFQLGQPRIWMSMSRDGLLPKAFSRIHPKYHTPSFATIVTGFVVAIPALFMNLTEVTDLTSIGTLFAFVLVCGGVLLLPREASRKGRFHLPYINSKWIIPVVFIVGAYFLKDHVVNMFTGKDAHQNFPFFLFIILSAVLAVMSFVKNLSLIPVLGLLSCFYLMTELGYTNWLRFLIWLVIGLVIYFTYGYKHSLLGKEKAA</sequence>
<dbReference type="Pfam" id="PF13520">
    <property type="entry name" value="AA_permease_2"/>
    <property type="match status" value="1"/>
</dbReference>
<keyword evidence="9" id="KW-1185">Reference proteome</keyword>
<keyword evidence="5 6" id="KW-0472">Membrane</keyword>
<dbReference type="GO" id="GO:0016020">
    <property type="term" value="C:membrane"/>
    <property type="evidence" value="ECO:0007669"/>
    <property type="project" value="UniProtKB-SubCell"/>
</dbReference>
<feature type="transmembrane region" description="Helical" evidence="6">
    <location>
        <begin position="450"/>
        <end position="470"/>
    </location>
</feature>
<feature type="transmembrane region" description="Helical" evidence="6">
    <location>
        <begin position="259"/>
        <end position="277"/>
    </location>
</feature>